<reference evidence="1 2" key="1">
    <citation type="submission" date="2020-12" db="EMBL/GenBank/DDBJ databases">
        <title>Sulforoseuscoccus oceanibium gen. nov., sp. nov., a representative of the phylum Verrucomicrobia with special cytoplasmic membrane, and proposal of Sulforoseuscoccusaceae fam. nov.</title>
        <authorList>
            <person name="Xi F."/>
        </authorList>
    </citation>
    <scope>NUCLEOTIDE SEQUENCE [LARGE SCALE GENOMIC DNA]</scope>
    <source>
        <strain evidence="1 2">T37</strain>
    </source>
</reference>
<dbReference type="PANTHER" id="PTHR37308:SF1">
    <property type="entry name" value="POLYPRENYL-PHOSPHATE TRANSPORTER"/>
    <property type="match status" value="1"/>
</dbReference>
<evidence type="ECO:0000313" key="1">
    <source>
        <dbReference type="EMBL" id="QQL44100.1"/>
    </source>
</evidence>
<sequence>MNPLLLILKGIAIGAANVIPGVSGGTMAFITGVYERIIRALSGFNNESVRLLKAGDIKGLAKQLDFGFLALIFGGAGVGIVGLGKILKPLFEHYPQLTWAFFFGLILASIYFVGKMVKKWSVGAAVALVIGIAIAGGVAMLPPAEQSDNFLYLMLCGAVAMCSMILPGVSGSYVLLLMGNYQLVMLDAVPNFRLKMLVPIGIGAVAGLLLFARVLRWIFRDFHDFAVSLLTGFVAGSLVVIWPWKNEIVTTFELGDKVKEKVTGYEWFLPDWSAGATWLGVGLIAAGAGLVFGIEWLGKNLTKRQG</sequence>
<dbReference type="PANTHER" id="PTHR37308">
    <property type="entry name" value="INTEGRAL MEMBRANE PROTEIN"/>
    <property type="match status" value="1"/>
</dbReference>
<dbReference type="Proteomes" id="UP000475117">
    <property type="component" value="Chromosome"/>
</dbReference>
<gene>
    <name evidence="1" type="ORF">G3M56_009355</name>
</gene>
<dbReference type="EMBL" id="CP066776">
    <property type="protein sequence ID" value="QQL44100.1"/>
    <property type="molecule type" value="Genomic_DNA"/>
</dbReference>
<organism evidence="1 2">
    <name type="scientific">Sulfuriroseicoccus oceanibius</name>
    <dbReference type="NCBI Taxonomy" id="2707525"/>
    <lineage>
        <taxon>Bacteria</taxon>
        <taxon>Pseudomonadati</taxon>
        <taxon>Verrucomicrobiota</taxon>
        <taxon>Verrucomicrobiia</taxon>
        <taxon>Verrucomicrobiales</taxon>
        <taxon>Verrucomicrobiaceae</taxon>
        <taxon>Sulfuriroseicoccus</taxon>
    </lineage>
</organism>
<name>A0A6B3L934_9BACT</name>
<protein>
    <submittedName>
        <fullName evidence="1">DUF368 domain-containing protein</fullName>
    </submittedName>
</protein>
<dbReference type="InterPro" id="IPR007163">
    <property type="entry name" value="VCA0040-like"/>
</dbReference>
<proteinExistence type="predicted"/>
<dbReference type="RefSeq" id="WP_164362587.1">
    <property type="nucleotide sequence ID" value="NZ_CP066776.1"/>
</dbReference>
<dbReference type="KEGG" id="soa:G3M56_009355"/>
<dbReference type="AlphaFoldDB" id="A0A6B3L934"/>
<accession>A0A6B3L934</accession>
<keyword evidence="2" id="KW-1185">Reference proteome</keyword>
<dbReference type="Pfam" id="PF04018">
    <property type="entry name" value="VCA0040-like"/>
    <property type="match status" value="1"/>
</dbReference>
<evidence type="ECO:0000313" key="2">
    <source>
        <dbReference type="Proteomes" id="UP000475117"/>
    </source>
</evidence>